<dbReference type="InterPro" id="IPR037401">
    <property type="entry name" value="SnoaL-like"/>
</dbReference>
<evidence type="ECO:0000259" key="1">
    <source>
        <dbReference type="Pfam" id="PF12680"/>
    </source>
</evidence>
<dbReference type="Gene3D" id="3.10.450.50">
    <property type="match status" value="1"/>
</dbReference>
<accession>A0A1U6IXY6</accession>
<keyword evidence="3" id="KW-1185">Reference proteome</keyword>
<gene>
    <name evidence="2" type="ORF">SAMN06295987_1232</name>
</gene>
<reference evidence="3" key="1">
    <citation type="submission" date="2017-02" db="EMBL/GenBank/DDBJ databases">
        <authorList>
            <person name="Varghese N."/>
            <person name="Submissions S."/>
        </authorList>
    </citation>
    <scope>NUCLEOTIDE SEQUENCE [LARGE SCALE GENOMIC DNA]</scope>
    <source>
        <strain evidence="3">SM117</strain>
    </source>
</reference>
<dbReference type="EMBL" id="FVZE01000023">
    <property type="protein sequence ID" value="SLK12878.1"/>
    <property type="molecule type" value="Genomic_DNA"/>
</dbReference>
<dbReference type="AlphaFoldDB" id="A0A1U6IXY6"/>
<dbReference type="SUPFAM" id="SSF54427">
    <property type="entry name" value="NTF2-like"/>
    <property type="match status" value="1"/>
</dbReference>
<organism evidence="2 3">
    <name type="scientific">Novosphingobium mathurense</name>
    <dbReference type="NCBI Taxonomy" id="428990"/>
    <lineage>
        <taxon>Bacteria</taxon>
        <taxon>Pseudomonadati</taxon>
        <taxon>Pseudomonadota</taxon>
        <taxon>Alphaproteobacteria</taxon>
        <taxon>Sphingomonadales</taxon>
        <taxon>Sphingomonadaceae</taxon>
        <taxon>Novosphingobium</taxon>
    </lineage>
</organism>
<dbReference type="STRING" id="428990.SAMN06295987_1232"/>
<name>A0A1U6IXY6_9SPHN</name>
<evidence type="ECO:0000313" key="2">
    <source>
        <dbReference type="EMBL" id="SLK12878.1"/>
    </source>
</evidence>
<dbReference type="InterPro" id="IPR032710">
    <property type="entry name" value="NTF2-like_dom_sf"/>
</dbReference>
<sequence>MELNHFMSYIASFNARDFEAMRKYWSDEVELELPPDREGNRRILRGPDSIIASYTRLFGYVREHLEIDYLAMDQDRIACEMGTTFEAIEDHPDFAAQPLRKGDVFIMNNFVHFDLQDGLFHRIRVARYTQDASGVRAGN</sequence>
<proteinExistence type="predicted"/>
<evidence type="ECO:0000313" key="3">
    <source>
        <dbReference type="Proteomes" id="UP000190989"/>
    </source>
</evidence>
<protein>
    <submittedName>
        <fullName evidence="2">SnoaL-like domain-containing protein</fullName>
    </submittedName>
</protein>
<feature type="domain" description="SnoaL-like" evidence="1">
    <location>
        <begin position="9"/>
        <end position="119"/>
    </location>
</feature>
<dbReference type="RefSeq" id="WP_079732108.1">
    <property type="nucleotide sequence ID" value="NZ_FVZE01000023.1"/>
</dbReference>
<dbReference type="Proteomes" id="UP000190989">
    <property type="component" value="Unassembled WGS sequence"/>
</dbReference>
<dbReference type="Pfam" id="PF12680">
    <property type="entry name" value="SnoaL_2"/>
    <property type="match status" value="1"/>
</dbReference>